<evidence type="ECO:0000256" key="6">
    <source>
        <dbReference type="ARBA" id="ARBA00022927"/>
    </source>
</evidence>
<dbReference type="NCBIfam" id="TIGR01410">
    <property type="entry name" value="tatB"/>
    <property type="match status" value="1"/>
</dbReference>
<keyword evidence="2 10" id="KW-0813">Transport</keyword>
<dbReference type="InterPro" id="IPR003369">
    <property type="entry name" value="TatA/B/E"/>
</dbReference>
<evidence type="ECO:0000256" key="7">
    <source>
        <dbReference type="ARBA" id="ARBA00022989"/>
    </source>
</evidence>
<evidence type="ECO:0000256" key="3">
    <source>
        <dbReference type="ARBA" id="ARBA00022475"/>
    </source>
</evidence>
<dbReference type="Proteomes" id="UP001495910">
    <property type="component" value="Unassembled WGS sequence"/>
</dbReference>
<evidence type="ECO:0000313" key="13">
    <source>
        <dbReference type="Proteomes" id="UP001495910"/>
    </source>
</evidence>
<keyword evidence="4" id="KW-0997">Cell inner membrane</keyword>
<dbReference type="PANTHER" id="PTHR33162">
    <property type="entry name" value="SEC-INDEPENDENT PROTEIN TRANSLOCASE PROTEIN TATA, CHLOROPLASTIC"/>
    <property type="match status" value="1"/>
</dbReference>
<evidence type="ECO:0000256" key="5">
    <source>
        <dbReference type="ARBA" id="ARBA00022692"/>
    </source>
</evidence>
<evidence type="ECO:0000256" key="9">
    <source>
        <dbReference type="ARBA" id="ARBA00023136"/>
    </source>
</evidence>
<dbReference type="HAMAP" id="MF_00237">
    <property type="entry name" value="TatB"/>
    <property type="match status" value="1"/>
</dbReference>
<comment type="similarity">
    <text evidence="10">Belongs to the TatB family.</text>
</comment>
<accession>A0ABU9PT42</accession>
<keyword evidence="6 10" id="KW-0653">Protein transport</keyword>
<evidence type="ECO:0000256" key="1">
    <source>
        <dbReference type="ARBA" id="ARBA00004167"/>
    </source>
</evidence>
<organism evidence="12 13">
    <name type="scientific">Collimonas rhizosphaerae</name>
    <dbReference type="NCBI Taxonomy" id="3126357"/>
    <lineage>
        <taxon>Bacteria</taxon>
        <taxon>Pseudomonadati</taxon>
        <taxon>Pseudomonadota</taxon>
        <taxon>Betaproteobacteria</taxon>
        <taxon>Burkholderiales</taxon>
        <taxon>Oxalobacteraceae</taxon>
        <taxon>Collimonas</taxon>
    </lineage>
</organism>
<keyword evidence="13" id="KW-1185">Reference proteome</keyword>
<keyword evidence="11" id="KW-0175">Coiled coil</keyword>
<protein>
    <recommendedName>
        <fullName evidence="10">Sec-independent protein translocase protein TatB</fullName>
    </recommendedName>
</protein>
<comment type="function">
    <text evidence="10">Part of the twin-arginine translocation (Tat) system that transports large folded proteins containing a characteristic twin-arginine motif in their signal peptide across membranes. Together with TatC, TatB is part of a receptor directly interacting with Tat signal peptides. TatB may form an oligomeric binding site that transiently accommodates folded Tat precursor proteins before their translocation.</text>
</comment>
<keyword evidence="3 10" id="KW-1003">Cell membrane</keyword>
<dbReference type="InterPro" id="IPR018448">
    <property type="entry name" value="TatB"/>
</dbReference>
<proteinExistence type="inferred from homology"/>
<dbReference type="EMBL" id="JBANDC010000004">
    <property type="protein sequence ID" value="MEM4987161.1"/>
    <property type="molecule type" value="Genomic_DNA"/>
</dbReference>
<keyword evidence="8 10" id="KW-0811">Translocation</keyword>
<reference evidence="12 13" key="1">
    <citation type="submission" date="2024-02" db="EMBL/GenBank/DDBJ databases">
        <title>Draft genome sequence of Collimonas sp. strain H4R21, an effective mineral-weathering bacterial strain isolated from the beech rhizosphere.</title>
        <authorList>
            <person name="Morin E."/>
            <person name="Uroz S."/>
            <person name="Leveau J.H.J."/>
            <person name="Kumar R."/>
            <person name="Rey M.W."/>
            <person name="Pham J."/>
        </authorList>
    </citation>
    <scope>NUCLEOTIDE SEQUENCE [LARGE SCALE GENOMIC DNA]</scope>
    <source>
        <strain evidence="12 13">H4R21</strain>
    </source>
</reference>
<comment type="subunit">
    <text evidence="10">The Tat system comprises two distinct complexes: a TatABC complex, containing multiple copies of TatA, TatB and TatC subunits, and a separate TatA complex, containing only TatA subunits. Substrates initially bind to the TatABC complex, which probably triggers association of the separate TatA complex to form the active translocon.</text>
</comment>
<keyword evidence="5 10" id="KW-0812">Transmembrane</keyword>
<feature type="coiled-coil region" evidence="11">
    <location>
        <begin position="52"/>
        <end position="79"/>
    </location>
</feature>
<evidence type="ECO:0000256" key="11">
    <source>
        <dbReference type="SAM" id="Coils"/>
    </source>
</evidence>
<sequence>MIDIGLTKLALIGVVALVVVGPEKLPTVARMAGSLFGRAQRYINEVKSEVSREIELEELRKMQQDVQEAASDIEQSIARSVSDTKDSLHAAWNDSSVGGADSFNVEQLAVKAKSFRKKKLARTSAIPAWYKQQSGQKARVLSGAARVAKYRPAGQNKASGSFFS</sequence>
<dbReference type="PANTHER" id="PTHR33162:SF1">
    <property type="entry name" value="SEC-INDEPENDENT PROTEIN TRANSLOCASE PROTEIN TATA, CHLOROPLASTIC"/>
    <property type="match status" value="1"/>
</dbReference>
<evidence type="ECO:0000256" key="4">
    <source>
        <dbReference type="ARBA" id="ARBA00022519"/>
    </source>
</evidence>
<evidence type="ECO:0000256" key="8">
    <source>
        <dbReference type="ARBA" id="ARBA00023010"/>
    </source>
</evidence>
<evidence type="ECO:0000256" key="10">
    <source>
        <dbReference type="HAMAP-Rule" id="MF_00237"/>
    </source>
</evidence>
<comment type="caution">
    <text evidence="12">The sequence shown here is derived from an EMBL/GenBank/DDBJ whole genome shotgun (WGS) entry which is preliminary data.</text>
</comment>
<gene>
    <name evidence="10 12" type="primary">tatB</name>
    <name evidence="12" type="ORF">V8G57_07140</name>
</gene>
<dbReference type="Pfam" id="PF02416">
    <property type="entry name" value="TatA_B_E"/>
    <property type="match status" value="1"/>
</dbReference>
<evidence type="ECO:0000256" key="2">
    <source>
        <dbReference type="ARBA" id="ARBA00022448"/>
    </source>
</evidence>
<evidence type="ECO:0000313" key="12">
    <source>
        <dbReference type="EMBL" id="MEM4987161.1"/>
    </source>
</evidence>
<comment type="subcellular location">
    <subcellularLocation>
        <location evidence="10">Cell membrane</location>
        <topology evidence="10">Single-pass membrane protein</topology>
    </subcellularLocation>
    <subcellularLocation>
        <location evidence="1">Membrane</location>
        <topology evidence="1">Single-pass membrane protein</topology>
    </subcellularLocation>
</comment>
<keyword evidence="9 10" id="KW-0472">Membrane</keyword>
<dbReference type="PRINTS" id="PR01506">
    <property type="entry name" value="TATBPROTEIN"/>
</dbReference>
<keyword evidence="7 10" id="KW-1133">Transmembrane helix</keyword>
<dbReference type="Gene3D" id="1.20.5.3310">
    <property type="match status" value="1"/>
</dbReference>
<name>A0ABU9PT42_9BURK</name>
<dbReference type="RefSeq" id="WP_342828939.1">
    <property type="nucleotide sequence ID" value="NZ_JBANDC010000004.1"/>
</dbReference>